<dbReference type="AlphaFoldDB" id="A0A318D9J4"/>
<dbReference type="Gene3D" id="2.70.70.10">
    <property type="entry name" value="Glucose Permease (Domain IIA)"/>
    <property type="match status" value="1"/>
</dbReference>
<sequence>MRITIIKSDQKGIKALELGKTKLAMTVALSMLSIFVIVGATFYTTKWVLQQDLVSETAIQKWQMELTQQKEELERAKKESEDKVQALSSRLASMQAHILRLDATGARLAEEAGISDEFGFGAAPAMGGPSEDESTDKASYHDVLSSLDSIQNSIEAKEQQLFALESLLLDKNISAEQKITGRPVKTGWLSSPYGYRSDPFSGKRAWHAGIDFSALAGSDVVATAAGVVTTVERKAGYGIFVEVSHGDGYTTRYGHNKTVVVKKGDLVKKGQVIAKVGSTGRSTGPHVHYEVTRNGKRVNPWRYLKES</sequence>
<proteinExistence type="predicted"/>
<dbReference type="EMBL" id="QICH01000002">
    <property type="protein sequence ID" value="PXF63557.1"/>
    <property type="molecule type" value="Genomic_DNA"/>
</dbReference>
<evidence type="ECO:0000256" key="2">
    <source>
        <dbReference type="SAM" id="Phobius"/>
    </source>
</evidence>
<accession>A0A318D9J4</accession>
<comment type="caution">
    <text evidence="4">The sequence shown here is derived from an EMBL/GenBank/DDBJ whole genome shotgun (WGS) entry which is preliminary data.</text>
</comment>
<evidence type="ECO:0000256" key="1">
    <source>
        <dbReference type="SAM" id="Coils"/>
    </source>
</evidence>
<keyword evidence="5" id="KW-1185">Reference proteome</keyword>
<dbReference type="InterPro" id="IPR016047">
    <property type="entry name" value="M23ase_b-sheet_dom"/>
</dbReference>
<dbReference type="OrthoDB" id="9805070at2"/>
<dbReference type="Proteomes" id="UP000247689">
    <property type="component" value="Unassembled WGS sequence"/>
</dbReference>
<dbReference type="SUPFAM" id="SSF51261">
    <property type="entry name" value="Duplicated hybrid motif"/>
    <property type="match status" value="1"/>
</dbReference>
<evidence type="ECO:0000259" key="3">
    <source>
        <dbReference type="Pfam" id="PF01551"/>
    </source>
</evidence>
<dbReference type="InterPro" id="IPR011055">
    <property type="entry name" value="Dup_hybrid_motif"/>
</dbReference>
<feature type="coiled-coil region" evidence="1">
    <location>
        <begin position="59"/>
        <end position="97"/>
    </location>
</feature>
<gene>
    <name evidence="4" type="ORF">DL796_07585</name>
</gene>
<dbReference type="InterPro" id="IPR050570">
    <property type="entry name" value="Cell_wall_metabolism_enzyme"/>
</dbReference>
<protein>
    <recommendedName>
        <fullName evidence="3">M23ase beta-sheet core domain-containing protein</fullName>
    </recommendedName>
</protein>
<dbReference type="GO" id="GO:0004222">
    <property type="term" value="F:metalloendopeptidase activity"/>
    <property type="evidence" value="ECO:0007669"/>
    <property type="project" value="TreeGrafter"/>
</dbReference>
<feature type="transmembrane region" description="Helical" evidence="2">
    <location>
        <begin position="21"/>
        <end position="43"/>
    </location>
</feature>
<dbReference type="CDD" id="cd12797">
    <property type="entry name" value="M23_peptidase"/>
    <property type="match status" value="1"/>
</dbReference>
<keyword evidence="1" id="KW-0175">Coiled coil</keyword>
<evidence type="ECO:0000313" key="4">
    <source>
        <dbReference type="EMBL" id="PXF63557.1"/>
    </source>
</evidence>
<dbReference type="PANTHER" id="PTHR21666">
    <property type="entry name" value="PEPTIDASE-RELATED"/>
    <property type="match status" value="1"/>
</dbReference>
<name>A0A318D9J4_9GAMM</name>
<keyword evidence="2" id="KW-0812">Transmembrane</keyword>
<reference evidence="4 5" key="1">
    <citation type="submission" date="2018-05" db="EMBL/GenBank/DDBJ databases">
        <title>Kangiella spongicola genome sequence.</title>
        <authorList>
            <person name="Maclea K.S."/>
            <person name="Goen A.E."/>
            <person name="Kelley C."/>
            <person name="Underriner A."/>
            <person name="Silverwood T."/>
            <person name="Trachtenberg A.M."/>
        </authorList>
    </citation>
    <scope>NUCLEOTIDE SEQUENCE [LARGE SCALE GENOMIC DNA]</scope>
    <source>
        <strain evidence="4 5">ATCC BAA-2076</strain>
    </source>
</reference>
<keyword evidence="2" id="KW-0472">Membrane</keyword>
<organism evidence="4 5">
    <name type="scientific">Kangiella spongicola</name>
    <dbReference type="NCBI Taxonomy" id="796379"/>
    <lineage>
        <taxon>Bacteria</taxon>
        <taxon>Pseudomonadati</taxon>
        <taxon>Pseudomonadota</taxon>
        <taxon>Gammaproteobacteria</taxon>
        <taxon>Kangiellales</taxon>
        <taxon>Kangiellaceae</taxon>
        <taxon>Kangiella</taxon>
    </lineage>
</organism>
<keyword evidence="2" id="KW-1133">Transmembrane helix</keyword>
<evidence type="ECO:0000313" key="5">
    <source>
        <dbReference type="Proteomes" id="UP000247689"/>
    </source>
</evidence>
<feature type="domain" description="M23ase beta-sheet core" evidence="3">
    <location>
        <begin position="207"/>
        <end position="300"/>
    </location>
</feature>
<dbReference type="PANTHER" id="PTHR21666:SF291">
    <property type="entry name" value="STAGE II SPORULATION PROTEIN Q"/>
    <property type="match status" value="1"/>
</dbReference>
<dbReference type="Pfam" id="PF01551">
    <property type="entry name" value="Peptidase_M23"/>
    <property type="match status" value="1"/>
</dbReference>
<dbReference type="FunFam" id="2.70.70.10:FF:000006">
    <property type="entry name" value="M23 family peptidase"/>
    <property type="match status" value="1"/>
</dbReference>